<keyword evidence="1" id="KW-0472">Membrane</keyword>
<organism evidence="2 3">
    <name type="scientific">Proteiniclasticum ruminis</name>
    <dbReference type="NCBI Taxonomy" id="398199"/>
    <lineage>
        <taxon>Bacteria</taxon>
        <taxon>Bacillati</taxon>
        <taxon>Bacillota</taxon>
        <taxon>Clostridia</taxon>
        <taxon>Eubacteriales</taxon>
        <taxon>Clostridiaceae</taxon>
        <taxon>Proteiniclasticum</taxon>
    </lineage>
</organism>
<dbReference type="AlphaFoldDB" id="A0A1G8HFB1"/>
<dbReference type="EMBL" id="FNDZ01000001">
    <property type="protein sequence ID" value="SDI05336.1"/>
    <property type="molecule type" value="Genomic_DNA"/>
</dbReference>
<evidence type="ECO:0000256" key="1">
    <source>
        <dbReference type="SAM" id="Phobius"/>
    </source>
</evidence>
<keyword evidence="1" id="KW-1133">Transmembrane helix</keyword>
<sequence>MKQKNKQTKKDLALDILYIFIGFFWIYGVWTNKFVQDGTNIFLVLIGGALILQGVFGIRKYYLQNKP</sequence>
<evidence type="ECO:0000313" key="3">
    <source>
        <dbReference type="Proteomes" id="UP000183255"/>
    </source>
</evidence>
<protein>
    <submittedName>
        <fullName evidence="2">Uncharacterized protein</fullName>
    </submittedName>
</protein>
<feature type="transmembrane region" description="Helical" evidence="1">
    <location>
        <begin position="12"/>
        <end position="30"/>
    </location>
</feature>
<reference evidence="2 3" key="1">
    <citation type="submission" date="2016-10" db="EMBL/GenBank/DDBJ databases">
        <authorList>
            <person name="de Groot N.N."/>
        </authorList>
    </citation>
    <scope>NUCLEOTIDE SEQUENCE [LARGE SCALE GENOMIC DNA]</scope>
    <source>
        <strain evidence="2 3">CGMCC 1.5058</strain>
    </source>
</reference>
<proteinExistence type="predicted"/>
<dbReference type="RefSeq" id="WP_031573810.1">
    <property type="nucleotide sequence ID" value="NZ_FNDZ01000001.1"/>
</dbReference>
<gene>
    <name evidence="2" type="ORF">SAMN05421804_101566</name>
</gene>
<dbReference type="Proteomes" id="UP000183255">
    <property type="component" value="Unassembled WGS sequence"/>
</dbReference>
<feature type="transmembrane region" description="Helical" evidence="1">
    <location>
        <begin position="42"/>
        <end position="62"/>
    </location>
</feature>
<keyword evidence="1" id="KW-0812">Transmembrane</keyword>
<accession>A0A1G8HFB1</accession>
<name>A0A1G8HFB1_9CLOT</name>
<evidence type="ECO:0000313" key="2">
    <source>
        <dbReference type="EMBL" id="SDI05336.1"/>
    </source>
</evidence>